<proteinExistence type="predicted"/>
<protein>
    <submittedName>
        <fullName evidence="1">Uncharacterized protein</fullName>
    </submittedName>
</protein>
<dbReference type="AlphaFoldDB" id="A0A975BLL8"/>
<dbReference type="EMBL" id="CP061800">
    <property type="protein sequence ID" value="QTA87378.1"/>
    <property type="molecule type" value="Genomic_DNA"/>
</dbReference>
<dbReference type="Proteomes" id="UP000663722">
    <property type="component" value="Chromosome"/>
</dbReference>
<evidence type="ECO:0000313" key="1">
    <source>
        <dbReference type="EMBL" id="QTA87378.1"/>
    </source>
</evidence>
<dbReference type="KEGG" id="dmm:dnm_034110"/>
<sequence>MKFETRNSYICKYLSKSFLYIFFPTAEKPGVFLHGRRVVPGKNPGFFPGKY</sequence>
<name>A0A975BLL8_9BACT</name>
<reference evidence="1" key="1">
    <citation type="journal article" date="2021" name="Microb. Physiol.">
        <title>Proteogenomic Insights into the Physiology of Marine, Sulfate-Reducing, Filamentous Desulfonema limicola and Desulfonema magnum.</title>
        <authorList>
            <person name="Schnaars V."/>
            <person name="Wohlbrand L."/>
            <person name="Scheve S."/>
            <person name="Hinrichs C."/>
            <person name="Reinhardt R."/>
            <person name="Rabus R."/>
        </authorList>
    </citation>
    <scope>NUCLEOTIDE SEQUENCE</scope>
    <source>
        <strain evidence="1">4be13</strain>
    </source>
</reference>
<gene>
    <name evidence="1" type="ORF">dnm_034110</name>
</gene>
<accession>A0A975BLL8</accession>
<keyword evidence="2" id="KW-1185">Reference proteome</keyword>
<evidence type="ECO:0000313" key="2">
    <source>
        <dbReference type="Proteomes" id="UP000663722"/>
    </source>
</evidence>
<organism evidence="1 2">
    <name type="scientific">Desulfonema magnum</name>
    <dbReference type="NCBI Taxonomy" id="45655"/>
    <lineage>
        <taxon>Bacteria</taxon>
        <taxon>Pseudomonadati</taxon>
        <taxon>Thermodesulfobacteriota</taxon>
        <taxon>Desulfobacteria</taxon>
        <taxon>Desulfobacterales</taxon>
        <taxon>Desulfococcaceae</taxon>
        <taxon>Desulfonema</taxon>
    </lineage>
</organism>